<sequence>MTSPTKTEGRVLDDEQIFQLAEELYVAETSGVPGISISERHPEATIGDAYAIQAAGTKLRVQAGESVRGRKVGLTAKVMQVQFGVDTPDFGVLLGSMFHPEGTPLSSSALIAPRVEPEVSFVLNRSLRGPGVTVTDVLAATAFVVPSLEVIDSRIRDWQITIVDTIADNASSARVVVGGTPTRLVDIDIRAVGVVLRRNGSIVETGASGAVLGNPANAVAWLANTLAAYGVQLEAGELVMPGTCTRAINVTPGDTIRAQFDGLGDVTVGFVDDTSDRQVLASAGSGAGR</sequence>
<organism evidence="3 4">
    <name type="scientific">Mycolicibacter arupensis</name>
    <dbReference type="NCBI Taxonomy" id="342002"/>
    <lineage>
        <taxon>Bacteria</taxon>
        <taxon>Bacillati</taxon>
        <taxon>Actinomycetota</taxon>
        <taxon>Actinomycetes</taxon>
        <taxon>Mycobacteriales</taxon>
        <taxon>Mycobacteriaceae</taxon>
        <taxon>Mycolicibacter</taxon>
    </lineage>
</organism>
<dbReference type="Gene3D" id="3.90.850.10">
    <property type="entry name" value="Fumarylacetoacetase-like, C-terminal domain"/>
    <property type="match status" value="1"/>
</dbReference>
<dbReference type="AlphaFoldDB" id="A0A5C7XKL1"/>
<dbReference type="PANTHER" id="PTHR30143">
    <property type="entry name" value="ACID HYDRATASE"/>
    <property type="match status" value="1"/>
</dbReference>
<reference evidence="3 4" key="1">
    <citation type="submission" date="2018-09" db="EMBL/GenBank/DDBJ databases">
        <title>Metagenome Assembled Genomes from an Advanced Water Purification Facility.</title>
        <authorList>
            <person name="Stamps B.W."/>
            <person name="Spear J.R."/>
        </authorList>
    </citation>
    <scope>NUCLEOTIDE SEQUENCE [LARGE SCALE GENOMIC DNA]</scope>
    <source>
        <strain evidence="3">Bin_29_2</strain>
    </source>
</reference>
<dbReference type="OrthoDB" id="9792137at2"/>
<dbReference type="Proteomes" id="UP000321797">
    <property type="component" value="Unassembled WGS sequence"/>
</dbReference>
<gene>
    <name evidence="3" type="ORF">E6Q54_22030</name>
</gene>
<evidence type="ECO:0000259" key="2">
    <source>
        <dbReference type="Pfam" id="PF01557"/>
    </source>
</evidence>
<evidence type="ECO:0000313" key="4">
    <source>
        <dbReference type="Proteomes" id="UP000321797"/>
    </source>
</evidence>
<evidence type="ECO:0000313" key="3">
    <source>
        <dbReference type="EMBL" id="TXI49888.1"/>
    </source>
</evidence>
<name>A0A5C7XKL1_9MYCO</name>
<dbReference type="RefSeq" id="WP_079459747.1">
    <property type="nucleotide sequence ID" value="NZ_JACKUJ010000037.1"/>
</dbReference>
<keyword evidence="1" id="KW-0456">Lyase</keyword>
<dbReference type="PANTHER" id="PTHR30143:SF0">
    <property type="entry name" value="2-KETO-4-PENTENOATE HYDRATASE"/>
    <property type="match status" value="1"/>
</dbReference>
<proteinExistence type="predicted"/>
<dbReference type="SUPFAM" id="SSF56529">
    <property type="entry name" value="FAH"/>
    <property type="match status" value="1"/>
</dbReference>
<dbReference type="InterPro" id="IPR036663">
    <property type="entry name" value="Fumarylacetoacetase_C_sf"/>
</dbReference>
<dbReference type="InterPro" id="IPR050772">
    <property type="entry name" value="Hydratase-Decarb/MhpD_sf"/>
</dbReference>
<evidence type="ECO:0000256" key="1">
    <source>
        <dbReference type="ARBA" id="ARBA00023239"/>
    </source>
</evidence>
<dbReference type="GO" id="GO:0005737">
    <property type="term" value="C:cytoplasm"/>
    <property type="evidence" value="ECO:0007669"/>
    <property type="project" value="TreeGrafter"/>
</dbReference>
<dbReference type="InterPro" id="IPR011234">
    <property type="entry name" value="Fumarylacetoacetase-like_C"/>
</dbReference>
<feature type="domain" description="Fumarylacetoacetase-like C-terminal" evidence="2">
    <location>
        <begin position="91"/>
        <end position="267"/>
    </location>
</feature>
<dbReference type="EMBL" id="SSGD01000164">
    <property type="protein sequence ID" value="TXI49888.1"/>
    <property type="molecule type" value="Genomic_DNA"/>
</dbReference>
<accession>A0A5C7XKL1</accession>
<dbReference type="Pfam" id="PF01557">
    <property type="entry name" value="FAA_hydrolase"/>
    <property type="match status" value="1"/>
</dbReference>
<comment type="caution">
    <text evidence="3">The sequence shown here is derived from an EMBL/GenBank/DDBJ whole genome shotgun (WGS) entry which is preliminary data.</text>
</comment>
<dbReference type="GO" id="GO:0008684">
    <property type="term" value="F:2-oxopent-4-enoate hydratase activity"/>
    <property type="evidence" value="ECO:0007669"/>
    <property type="project" value="TreeGrafter"/>
</dbReference>
<protein>
    <submittedName>
        <fullName evidence="3">2-keto-4-pentenoate hydratase</fullName>
    </submittedName>
</protein>